<protein>
    <submittedName>
        <fullName evidence="2">Putative bacteriocin</fullName>
    </submittedName>
</protein>
<dbReference type="Proteomes" id="UP000076482">
    <property type="component" value="Unassembled WGS sequence"/>
</dbReference>
<dbReference type="Pfam" id="PF10783">
    <property type="entry name" value="DUF2599"/>
    <property type="match status" value="1"/>
</dbReference>
<evidence type="ECO:0000313" key="2">
    <source>
        <dbReference type="EMBL" id="KZD62898.1"/>
    </source>
</evidence>
<reference evidence="2 3" key="1">
    <citation type="submission" date="2015-09" db="EMBL/GenBank/DDBJ databases">
        <title>Bacillus cereus food isolates.</title>
        <authorList>
            <person name="Boekhorst J."/>
        </authorList>
    </citation>
    <scope>NUCLEOTIDE SEQUENCE [LARGE SCALE GENOMIC DNA]</scope>
    <source>
        <strain evidence="2 3">B4088</strain>
    </source>
</reference>
<feature type="chain" id="PRO_5007851937" evidence="1">
    <location>
        <begin position="27"/>
        <end position="300"/>
    </location>
</feature>
<evidence type="ECO:0000313" key="3">
    <source>
        <dbReference type="Proteomes" id="UP000076482"/>
    </source>
</evidence>
<name>A0A164N8I3_BACCE</name>
<dbReference type="RefSeq" id="WP_063261752.1">
    <property type="nucleotide sequence ID" value="NZ_LJKE01000060.1"/>
</dbReference>
<keyword evidence="1" id="KW-0732">Signal</keyword>
<accession>A0A164N8I3</accession>
<organism evidence="2 3">
    <name type="scientific">Bacillus cereus</name>
    <dbReference type="NCBI Taxonomy" id="1396"/>
    <lineage>
        <taxon>Bacteria</taxon>
        <taxon>Bacillati</taxon>
        <taxon>Bacillota</taxon>
        <taxon>Bacilli</taxon>
        <taxon>Bacillales</taxon>
        <taxon>Bacillaceae</taxon>
        <taxon>Bacillus</taxon>
        <taxon>Bacillus cereus group</taxon>
    </lineage>
</organism>
<feature type="signal peptide" evidence="1">
    <location>
        <begin position="1"/>
        <end position="26"/>
    </location>
</feature>
<evidence type="ECO:0000256" key="1">
    <source>
        <dbReference type="SAM" id="SignalP"/>
    </source>
</evidence>
<comment type="caution">
    <text evidence="2">The sequence shown here is derived from an EMBL/GenBank/DDBJ whole genome shotgun (WGS) entry which is preliminary data.</text>
</comment>
<dbReference type="EMBL" id="LJKE01000060">
    <property type="protein sequence ID" value="KZD62898.1"/>
    <property type="molecule type" value="Genomic_DNA"/>
</dbReference>
<dbReference type="AlphaFoldDB" id="A0A164N8I3"/>
<dbReference type="PATRIC" id="fig|1396.535.peg.3705"/>
<proteinExistence type="predicted"/>
<sequence>MKSLKILATGVVLASSFATFNNSVNAEMPNANQKVISMEYVGNWVDENQLIAEEGNLFSVGTPKLKMASVSTNNQAYALAPANSQGDILDYKIEKKNNSIEQTITLAPENATIEIPFEFQNGEYIKLIKDEYGKFNGAGNIYNKENESIAVIDTPQIKSDQGVTINAEVLEGNVLQLHVDTNGAEGPVTLAMAASVKYYKDYFSGASWIMRDMRALSITHKPYLTSGRNNAEVLSRRYDGWVKLKAVHSGNGYWKNESGLKKQFDCHHDTIGSKKNPWNIEPDRPNSSYLVTVRWGCNPR</sequence>
<dbReference type="InterPro" id="IPR019719">
    <property type="entry name" value="DUF2599"/>
</dbReference>
<gene>
    <name evidence="2" type="ORF">B4088_3507</name>
</gene>